<dbReference type="PRINTS" id="PR00080">
    <property type="entry name" value="SDRFAMILY"/>
</dbReference>
<evidence type="ECO:0000256" key="1">
    <source>
        <dbReference type="ARBA" id="ARBA00006484"/>
    </source>
</evidence>
<dbReference type="SUPFAM" id="SSF51735">
    <property type="entry name" value="NAD(P)-binding Rossmann-fold domains"/>
    <property type="match status" value="1"/>
</dbReference>
<keyword evidence="5" id="KW-1185">Reference proteome</keyword>
<evidence type="ECO:0000313" key="5">
    <source>
        <dbReference type="Proteomes" id="UP000585638"/>
    </source>
</evidence>
<sequence length="212" mass="22377">MIHDQLRAEARCEQPEADADEHVYAAEPIQLDVTDPASVTAAAAEISDVTVVINNAGAANRSSLLADDLTDARALFETNFWGALTVTNAFAPALRANRGTVLNVLSVLSWLAIGDAYSATKAALWSATNTQRIKLAPDGVHVAALHLGYADTPMARDVDAPKLAADDVVRAAYDGIETGELEILADEISRQVKAGLAGPIEGLYPQLDRAST</sequence>
<dbReference type="GO" id="GO:0005829">
    <property type="term" value="C:cytosol"/>
    <property type="evidence" value="ECO:0007669"/>
    <property type="project" value="TreeGrafter"/>
</dbReference>
<dbReference type="Pfam" id="PF00106">
    <property type="entry name" value="adh_short"/>
    <property type="match status" value="1"/>
</dbReference>
<dbReference type="PANTHER" id="PTHR43391:SF91">
    <property type="entry name" value="OS04G0390700 PROTEIN"/>
    <property type="match status" value="1"/>
</dbReference>
<dbReference type="Gene3D" id="3.40.50.720">
    <property type="entry name" value="NAD(P)-binding Rossmann-like Domain"/>
    <property type="match status" value="1"/>
</dbReference>
<dbReference type="AlphaFoldDB" id="A0A7W9KLV1"/>
<evidence type="ECO:0000256" key="2">
    <source>
        <dbReference type="ARBA" id="ARBA00023002"/>
    </source>
</evidence>
<accession>A0A7W9KLV1</accession>
<dbReference type="PRINTS" id="PR00081">
    <property type="entry name" value="GDHRDH"/>
</dbReference>
<gene>
    <name evidence="4" type="ORF">BJ998_006048</name>
</gene>
<dbReference type="InterPro" id="IPR036291">
    <property type="entry name" value="NAD(P)-bd_dom_sf"/>
</dbReference>
<organism evidence="4 5">
    <name type="scientific">Kutzneria kofuensis</name>
    <dbReference type="NCBI Taxonomy" id="103725"/>
    <lineage>
        <taxon>Bacteria</taxon>
        <taxon>Bacillati</taxon>
        <taxon>Actinomycetota</taxon>
        <taxon>Actinomycetes</taxon>
        <taxon>Pseudonocardiales</taxon>
        <taxon>Pseudonocardiaceae</taxon>
        <taxon>Kutzneria</taxon>
    </lineage>
</organism>
<evidence type="ECO:0000256" key="3">
    <source>
        <dbReference type="RuleBase" id="RU000363"/>
    </source>
</evidence>
<dbReference type="PANTHER" id="PTHR43391">
    <property type="entry name" value="RETINOL DEHYDROGENASE-RELATED"/>
    <property type="match status" value="1"/>
</dbReference>
<comment type="similarity">
    <text evidence="1 3">Belongs to the short-chain dehydrogenases/reductases (SDR) family.</text>
</comment>
<dbReference type="EMBL" id="JACHIR010000001">
    <property type="protein sequence ID" value="MBB5894852.1"/>
    <property type="molecule type" value="Genomic_DNA"/>
</dbReference>
<dbReference type="Proteomes" id="UP000585638">
    <property type="component" value="Unassembled WGS sequence"/>
</dbReference>
<reference evidence="4 5" key="1">
    <citation type="submission" date="2020-08" db="EMBL/GenBank/DDBJ databases">
        <title>Sequencing the genomes of 1000 actinobacteria strains.</title>
        <authorList>
            <person name="Klenk H.-P."/>
        </authorList>
    </citation>
    <scope>NUCLEOTIDE SEQUENCE [LARGE SCALE GENOMIC DNA]</scope>
    <source>
        <strain evidence="4 5">DSM 43851</strain>
    </source>
</reference>
<evidence type="ECO:0000313" key="4">
    <source>
        <dbReference type="EMBL" id="MBB5894852.1"/>
    </source>
</evidence>
<comment type="caution">
    <text evidence="4">The sequence shown here is derived from an EMBL/GenBank/DDBJ whole genome shotgun (WGS) entry which is preliminary data.</text>
</comment>
<dbReference type="RefSeq" id="WP_184866720.1">
    <property type="nucleotide sequence ID" value="NZ_BAAAWY010000002.1"/>
</dbReference>
<proteinExistence type="inferred from homology"/>
<dbReference type="GO" id="GO:0016491">
    <property type="term" value="F:oxidoreductase activity"/>
    <property type="evidence" value="ECO:0007669"/>
    <property type="project" value="UniProtKB-KW"/>
</dbReference>
<dbReference type="InterPro" id="IPR002347">
    <property type="entry name" value="SDR_fam"/>
</dbReference>
<name>A0A7W9KLV1_9PSEU</name>
<protein>
    <submittedName>
        <fullName evidence="4">NAD(P)-dependent dehydrogenase (Short-subunit alcohol dehydrogenase family)</fullName>
    </submittedName>
</protein>
<keyword evidence="2" id="KW-0560">Oxidoreductase</keyword>